<proteinExistence type="predicted"/>
<evidence type="ECO:0000256" key="1">
    <source>
        <dbReference type="ARBA" id="ARBA00022729"/>
    </source>
</evidence>
<accession>H3ZQT7</accession>
<dbReference type="AlphaFoldDB" id="H3ZQT7"/>
<reference evidence="3 4" key="1">
    <citation type="journal article" date="2012" name="J. Bacteriol.">
        <title>Genome sequence of the model hyperthermophilic archaeon Thermococcus litoralis NS-C.</title>
        <authorList>
            <person name="Gardner A.F."/>
            <person name="Kumar S."/>
            <person name="Perler F.B."/>
        </authorList>
    </citation>
    <scope>NUCLEOTIDE SEQUENCE [LARGE SCALE GENOMIC DNA]</scope>
    <source>
        <strain evidence="4">ATCC 51850 / DSM 5473 / JCM 8560 / NS-C</strain>
    </source>
</reference>
<feature type="domain" description="DUF4352" evidence="2">
    <location>
        <begin position="130"/>
        <end position="228"/>
    </location>
</feature>
<dbReference type="KEGG" id="tlt:OCC_09561"/>
<dbReference type="HOGENOM" id="CLU_101662_0_0_2"/>
<keyword evidence="4" id="KW-1185">Reference proteome</keyword>
<dbReference type="InterPro" id="IPR029050">
    <property type="entry name" value="Immunoprotect_excell_Ig-like"/>
</dbReference>
<evidence type="ECO:0000259" key="2">
    <source>
        <dbReference type="Pfam" id="PF11611"/>
    </source>
</evidence>
<sequence length="238" mass="26681">MKKKKSIIFLSLLILLIMLYTSGCINDSHTTTEKTKTLIKTETVTNTETATVTTTTTKSETKTETKSETLVQTTTITVTETITVTYTPTPTLTLPSNPAKVGEPVLIKLDNKTIEVTIMDYIRGEIANSMIRDASTYNEEPPQGYEYILVKVKIRYLSGNKKLSISPLRFRVMIDGALYGYESIMMPYETPELDQVYLLPGGKVEGWLAFTAPKDKKVLIAYTDIWGDPLAYIEIPEE</sequence>
<dbReference type="OrthoDB" id="51386at2157"/>
<organism evidence="3 4">
    <name type="scientific">Thermococcus litoralis (strain ATCC 51850 / DSM 5473 / JCM 8560 / NS-C)</name>
    <dbReference type="NCBI Taxonomy" id="523849"/>
    <lineage>
        <taxon>Archaea</taxon>
        <taxon>Methanobacteriati</taxon>
        <taxon>Methanobacteriota</taxon>
        <taxon>Thermococci</taxon>
        <taxon>Thermococcales</taxon>
        <taxon>Thermococcaceae</taxon>
        <taxon>Thermococcus</taxon>
    </lineage>
</organism>
<dbReference type="PaxDb" id="523849-OCC_09561"/>
<dbReference type="InterPro" id="IPR029051">
    <property type="entry name" value="DUF4352"/>
</dbReference>
<dbReference type="Pfam" id="PF11611">
    <property type="entry name" value="DUF4352"/>
    <property type="match status" value="1"/>
</dbReference>
<evidence type="ECO:0000313" key="3">
    <source>
        <dbReference type="EMBL" id="EHR77663.1"/>
    </source>
</evidence>
<protein>
    <recommendedName>
        <fullName evidence="2">DUF4352 domain-containing protein</fullName>
    </recommendedName>
</protein>
<gene>
    <name evidence="3" type="ORF">OCC_09561</name>
</gene>
<dbReference type="Proteomes" id="UP000015502">
    <property type="component" value="Chromosome"/>
</dbReference>
<dbReference type="Gene3D" id="2.60.40.1240">
    <property type="match status" value="1"/>
</dbReference>
<evidence type="ECO:0000313" key="4">
    <source>
        <dbReference type="Proteomes" id="UP000015502"/>
    </source>
</evidence>
<keyword evidence="1" id="KW-0732">Signal</keyword>
<name>H3ZQT7_THELN</name>
<dbReference type="EMBL" id="CP006670">
    <property type="protein sequence ID" value="EHR77663.1"/>
    <property type="molecule type" value="Genomic_DNA"/>
</dbReference>
<dbReference type="RefSeq" id="WP_004069816.1">
    <property type="nucleotide sequence ID" value="NC_022084.1"/>
</dbReference>
<dbReference type="GeneID" id="32192184"/>